<reference evidence="3" key="1">
    <citation type="journal article" date="2014" name="Genome Announc.">
        <title>Draft genome sequence of the formaldehyde-resistant fungus Byssochlamys spectabilis No. 5 (anamorph Paecilomyces variotii No. 5) (NBRC109023).</title>
        <authorList>
            <person name="Oka T."/>
            <person name="Ekino K."/>
            <person name="Fukuda K."/>
            <person name="Nomura Y."/>
        </authorList>
    </citation>
    <scope>NUCLEOTIDE SEQUENCE [LARGE SCALE GENOMIC DNA]</scope>
    <source>
        <strain evidence="3">No. 5 / NBRC 109023</strain>
    </source>
</reference>
<dbReference type="InParanoid" id="V5FS35"/>
<feature type="transmembrane region" description="Helical" evidence="1">
    <location>
        <begin position="289"/>
        <end position="311"/>
    </location>
</feature>
<evidence type="ECO:0000313" key="3">
    <source>
        <dbReference type="Proteomes" id="UP000018001"/>
    </source>
</evidence>
<comment type="caution">
    <text evidence="2">The sequence shown here is derived from an EMBL/GenBank/DDBJ whole genome shotgun (WGS) entry which is preliminary data.</text>
</comment>
<dbReference type="eggNOG" id="ENOG502SH7B">
    <property type="taxonomic scope" value="Eukaryota"/>
</dbReference>
<organism evidence="2 3">
    <name type="scientific">Byssochlamys spectabilis (strain No. 5 / NBRC 109023)</name>
    <name type="common">Paecilomyces variotii</name>
    <dbReference type="NCBI Taxonomy" id="1356009"/>
    <lineage>
        <taxon>Eukaryota</taxon>
        <taxon>Fungi</taxon>
        <taxon>Dikarya</taxon>
        <taxon>Ascomycota</taxon>
        <taxon>Pezizomycotina</taxon>
        <taxon>Eurotiomycetes</taxon>
        <taxon>Eurotiomycetidae</taxon>
        <taxon>Eurotiales</taxon>
        <taxon>Thermoascaceae</taxon>
        <taxon>Paecilomyces</taxon>
    </lineage>
</organism>
<dbReference type="Proteomes" id="UP000018001">
    <property type="component" value="Unassembled WGS sequence"/>
</dbReference>
<accession>V5FS35</accession>
<feature type="transmembrane region" description="Helical" evidence="1">
    <location>
        <begin position="317"/>
        <end position="336"/>
    </location>
</feature>
<dbReference type="OrthoDB" id="1937642at2759"/>
<sequence length="413" mass="45879">MAPTLEHFLRPRSFDPNTPKDAFRDEWSNPSNYAFTVLLLIGGDLINRALAQLAGGLVTPVAFSFGWVSYATSSICSAMGEYRLMPDPDTSCSLINGKNGYVRGNNSWVLGRIMRDYEFWMGPSVQAKTESLLDARWEFEKRKEQELNLGSSVPLPRPAQAGLVVSVWKPKRDVKPGEPGHDLLHWSGLVVTAVQLCVAAIPLGLTGDWGVLLITGVATLLCYATGSVSQWKVEKWACRSLQFRQKKNFVLTRGNGAQHAIAIISDGYGLDLEDLAAGFSNIDSPTITIFAQLITIVLGILWVALLITASGLTQDSWYLIAIGGIGMLQNIFVAGWKRTPEAYGIPLEFVEVIGDVKVMKTLMEVERRYEHLGKSMLGVFFPGNLRDDETRQWEDIEHEWQQKKSSREEVKGK</sequence>
<keyword evidence="3" id="KW-1185">Reference proteome</keyword>
<name>V5FS35_BYSSN</name>
<gene>
    <name evidence="2" type="ORF">PVAR5_1073</name>
</gene>
<keyword evidence="1" id="KW-0812">Transmembrane</keyword>
<feature type="transmembrane region" description="Helical" evidence="1">
    <location>
        <begin position="209"/>
        <end position="226"/>
    </location>
</feature>
<evidence type="ECO:0000313" key="2">
    <source>
        <dbReference type="EMBL" id="GAD92481.1"/>
    </source>
</evidence>
<keyword evidence="1" id="KW-1133">Transmembrane helix</keyword>
<evidence type="ECO:0000256" key="1">
    <source>
        <dbReference type="SAM" id="Phobius"/>
    </source>
</evidence>
<dbReference type="EMBL" id="BAUL01000025">
    <property type="protein sequence ID" value="GAD92481.1"/>
    <property type="molecule type" value="Genomic_DNA"/>
</dbReference>
<dbReference type="AlphaFoldDB" id="V5FS35"/>
<protein>
    <submittedName>
        <fullName evidence="2">Uncharacterized protein</fullName>
    </submittedName>
</protein>
<proteinExistence type="predicted"/>
<feature type="transmembrane region" description="Helical" evidence="1">
    <location>
        <begin position="183"/>
        <end position="203"/>
    </location>
</feature>
<keyword evidence="1" id="KW-0472">Membrane</keyword>
<dbReference type="HOGENOM" id="CLU_034489_0_0_1"/>